<dbReference type="PANTHER" id="PTHR38011">
    <property type="entry name" value="DIHYDROFOLATE REDUCTASE FAMILY PROTEIN (AFU_ORTHOLOGUE AFUA_8G06820)"/>
    <property type="match status" value="1"/>
</dbReference>
<sequence>MRKLKIYIATSLDGYIADHNGNIEWLTGFPNPEQTDYGYADFLAGIDTTLMGYKTYQDVLKLSETFPYPGLANYIFSRDKSHQDTEFVTFVKEEAGAFVSRLKSLPGKDIWLIGGGELNAAILEHDLVDEMIIHTMPVVLGAGRSVFAGIPMEKTFGLESVKTYSSGVVEARYTRS</sequence>
<dbReference type="Proteomes" id="UP000281028">
    <property type="component" value="Unassembled WGS sequence"/>
</dbReference>
<protein>
    <submittedName>
        <fullName evidence="2">Dihydrofolate reductase</fullName>
    </submittedName>
</protein>
<feature type="domain" description="Bacterial bifunctional deaminase-reductase C-terminal" evidence="1">
    <location>
        <begin position="4"/>
        <end position="169"/>
    </location>
</feature>
<evidence type="ECO:0000259" key="1">
    <source>
        <dbReference type="Pfam" id="PF01872"/>
    </source>
</evidence>
<evidence type="ECO:0000313" key="3">
    <source>
        <dbReference type="Proteomes" id="UP000281028"/>
    </source>
</evidence>
<dbReference type="InterPro" id="IPR050765">
    <property type="entry name" value="Riboflavin_Biosynth_HTPR"/>
</dbReference>
<gene>
    <name evidence="2" type="ORF">ECE50_028200</name>
</gene>
<dbReference type="Pfam" id="PF01872">
    <property type="entry name" value="RibD_C"/>
    <property type="match status" value="1"/>
</dbReference>
<dbReference type="EMBL" id="RIAR02000001">
    <property type="protein sequence ID" value="NSL90738.1"/>
    <property type="molecule type" value="Genomic_DNA"/>
</dbReference>
<name>A0A3S1B3G4_9BACT</name>
<dbReference type="GO" id="GO:0009231">
    <property type="term" value="P:riboflavin biosynthetic process"/>
    <property type="evidence" value="ECO:0007669"/>
    <property type="project" value="InterPro"/>
</dbReference>
<accession>A0A3S1B3G4</accession>
<dbReference type="InterPro" id="IPR002734">
    <property type="entry name" value="RibDG_C"/>
</dbReference>
<keyword evidence="3" id="KW-1185">Reference proteome</keyword>
<comment type="caution">
    <text evidence="2">The sequence shown here is derived from an EMBL/GenBank/DDBJ whole genome shotgun (WGS) entry which is preliminary data.</text>
</comment>
<organism evidence="2 3">
    <name type="scientific">Chitinophaga solisilvae</name>
    <dbReference type="NCBI Taxonomy" id="1233460"/>
    <lineage>
        <taxon>Bacteria</taxon>
        <taxon>Pseudomonadati</taxon>
        <taxon>Bacteroidota</taxon>
        <taxon>Chitinophagia</taxon>
        <taxon>Chitinophagales</taxon>
        <taxon>Chitinophagaceae</taxon>
        <taxon>Chitinophaga</taxon>
    </lineage>
</organism>
<dbReference type="PANTHER" id="PTHR38011:SF11">
    <property type="entry name" value="2,5-DIAMINO-6-RIBOSYLAMINO-4(3H)-PYRIMIDINONE 5'-PHOSPHATE REDUCTASE"/>
    <property type="match status" value="1"/>
</dbReference>
<dbReference type="AlphaFoldDB" id="A0A3S1B3G4"/>
<dbReference type="Gene3D" id="3.40.430.10">
    <property type="entry name" value="Dihydrofolate Reductase, subunit A"/>
    <property type="match status" value="1"/>
</dbReference>
<dbReference type="OrthoDB" id="195113at2"/>
<dbReference type="SUPFAM" id="SSF53597">
    <property type="entry name" value="Dihydrofolate reductase-like"/>
    <property type="match status" value="1"/>
</dbReference>
<proteinExistence type="predicted"/>
<reference evidence="2" key="1">
    <citation type="submission" date="2020-05" db="EMBL/GenBank/DDBJ databases">
        <title>Chitinophaga laudate sp. nov., isolated from a tropical peat swamp.</title>
        <authorList>
            <person name="Goh C.B.S."/>
            <person name="Lee M.S."/>
            <person name="Parimannan S."/>
            <person name="Pasbakhsh P."/>
            <person name="Yule C.M."/>
            <person name="Rajandas H."/>
            <person name="Loke S."/>
            <person name="Croft L."/>
            <person name="Tan J.B.L."/>
        </authorList>
    </citation>
    <scope>NUCLEOTIDE SEQUENCE</scope>
    <source>
        <strain evidence="2">Mgbs1</strain>
    </source>
</reference>
<evidence type="ECO:0000313" key="2">
    <source>
        <dbReference type="EMBL" id="NSL90738.1"/>
    </source>
</evidence>
<dbReference type="GO" id="GO:0008703">
    <property type="term" value="F:5-amino-6-(5-phosphoribosylamino)uracil reductase activity"/>
    <property type="evidence" value="ECO:0007669"/>
    <property type="project" value="InterPro"/>
</dbReference>
<dbReference type="InterPro" id="IPR024072">
    <property type="entry name" value="DHFR-like_dom_sf"/>
</dbReference>